<organism evidence="1">
    <name type="scientific">Salmonella enterica</name>
    <name type="common">Salmonella choleraesuis</name>
    <dbReference type="NCBI Taxonomy" id="28901"/>
    <lineage>
        <taxon>Bacteria</taxon>
        <taxon>Pseudomonadati</taxon>
        <taxon>Pseudomonadota</taxon>
        <taxon>Gammaproteobacteria</taxon>
        <taxon>Enterobacterales</taxon>
        <taxon>Enterobacteriaceae</taxon>
        <taxon>Salmonella</taxon>
    </lineage>
</organism>
<accession>A0A5V0IXX8</accession>
<comment type="caution">
    <text evidence="1">The sequence shown here is derived from an EMBL/GenBank/DDBJ whole genome shotgun (WGS) entry which is preliminary data.</text>
</comment>
<sequence>MPMLKICFIELSNIIRYISHAVYRLFYEDRSLFMLVINDSQLDSISGAGGGIGEAISGIGHVVEGATHVANAVNGGDLGEGLGQRWGKAGAKDYCSYEATENGKMSSSLYNDCMKNPAGFGYKDTGPWGG</sequence>
<protein>
    <submittedName>
        <fullName evidence="1">Uncharacterized protein</fullName>
    </submittedName>
</protein>
<proteinExistence type="predicted"/>
<name>A0A5V0IXX8_SALER</name>
<reference evidence="1" key="1">
    <citation type="submission" date="2018-07" db="EMBL/GenBank/DDBJ databases">
        <authorList>
            <consortium name="PulseNet: The National Subtyping Network for Foodborne Disease Surveillance"/>
            <person name="Tarr C.L."/>
            <person name="Trees E."/>
            <person name="Katz L.S."/>
            <person name="Carleton-Romer H.A."/>
            <person name="Stroika S."/>
            <person name="Kucerova Z."/>
            <person name="Roache K.F."/>
            <person name="Sabol A.L."/>
            <person name="Besser J."/>
            <person name="Gerner-Smidt P."/>
        </authorList>
    </citation>
    <scope>NUCLEOTIDE SEQUENCE [LARGE SCALE GENOMIC DNA]</scope>
    <source>
        <strain evidence="1">08-0470</strain>
    </source>
</reference>
<gene>
    <name evidence="1" type="ORF">CBX34_21630</name>
</gene>
<dbReference type="EMBL" id="AAGWGZ010000026">
    <property type="protein sequence ID" value="EBS6850182.1"/>
    <property type="molecule type" value="Genomic_DNA"/>
</dbReference>
<dbReference type="AlphaFoldDB" id="A0A5V0IXX8"/>
<evidence type="ECO:0000313" key="1">
    <source>
        <dbReference type="EMBL" id="EBS6850182.1"/>
    </source>
</evidence>